<feature type="compositionally biased region" description="Basic and acidic residues" evidence="5">
    <location>
        <begin position="72"/>
        <end position="81"/>
    </location>
</feature>
<evidence type="ECO:0000259" key="6">
    <source>
        <dbReference type="PROSITE" id="PS50002"/>
    </source>
</evidence>
<dbReference type="Gene3D" id="2.30.30.40">
    <property type="entry name" value="SH3 Domains"/>
    <property type="match status" value="1"/>
</dbReference>
<dbReference type="SMART" id="SM00233">
    <property type="entry name" value="PH"/>
    <property type="match status" value="1"/>
</dbReference>
<dbReference type="InterPro" id="IPR036028">
    <property type="entry name" value="SH3-like_dom_sf"/>
</dbReference>
<evidence type="ECO:0000259" key="8">
    <source>
        <dbReference type="PROSITE" id="PS50010"/>
    </source>
</evidence>
<evidence type="ECO:0000256" key="4">
    <source>
        <dbReference type="PROSITE-ProRule" id="PRU00192"/>
    </source>
</evidence>
<dbReference type="FunFam" id="2.30.29.30:FF:000127">
    <property type="entry name" value="Neuronal guanine nucleotide exchange factor"/>
    <property type="match status" value="1"/>
</dbReference>
<dbReference type="SMART" id="SM00326">
    <property type="entry name" value="SH3"/>
    <property type="match status" value="1"/>
</dbReference>
<dbReference type="CDD" id="cd00160">
    <property type="entry name" value="RhoGEF"/>
    <property type="match status" value="1"/>
</dbReference>
<dbReference type="GO" id="GO:0005085">
    <property type="term" value="F:guanyl-nucleotide exchange factor activity"/>
    <property type="evidence" value="ECO:0007669"/>
    <property type="project" value="InterPro"/>
</dbReference>
<organism evidence="9 10">
    <name type="scientific">Gallus gallus</name>
    <name type="common">Chicken</name>
    <dbReference type="NCBI Taxonomy" id="9031"/>
    <lineage>
        <taxon>Eukaryota</taxon>
        <taxon>Metazoa</taxon>
        <taxon>Chordata</taxon>
        <taxon>Craniata</taxon>
        <taxon>Vertebrata</taxon>
        <taxon>Euteleostomi</taxon>
        <taxon>Archelosauria</taxon>
        <taxon>Archosauria</taxon>
        <taxon>Dinosauria</taxon>
        <taxon>Saurischia</taxon>
        <taxon>Theropoda</taxon>
        <taxon>Coelurosauria</taxon>
        <taxon>Aves</taxon>
        <taxon>Neognathae</taxon>
        <taxon>Galloanserae</taxon>
        <taxon>Galliformes</taxon>
        <taxon>Phasianidae</taxon>
        <taxon>Phasianinae</taxon>
        <taxon>Gallus</taxon>
    </lineage>
</organism>
<accession>A0A8V0ZK29</accession>
<evidence type="ECO:0000256" key="2">
    <source>
        <dbReference type="ARBA" id="ARBA00022443"/>
    </source>
</evidence>
<dbReference type="InterPro" id="IPR035899">
    <property type="entry name" value="DBL_dom_sf"/>
</dbReference>
<proteinExistence type="predicted"/>
<comment type="subcellular location">
    <subcellularLocation>
        <location evidence="1">Cell projection</location>
    </subcellularLocation>
</comment>
<dbReference type="GO" id="GO:0042995">
    <property type="term" value="C:cell projection"/>
    <property type="evidence" value="ECO:0007669"/>
    <property type="project" value="UniProtKB-SubCell"/>
</dbReference>
<dbReference type="InterPro" id="IPR000219">
    <property type="entry name" value="DH_dom"/>
</dbReference>
<dbReference type="SUPFAM" id="SSF50729">
    <property type="entry name" value="PH domain-like"/>
    <property type="match status" value="1"/>
</dbReference>
<dbReference type="InterPro" id="IPR001452">
    <property type="entry name" value="SH3_domain"/>
</dbReference>
<feature type="domain" description="PH" evidence="7">
    <location>
        <begin position="339"/>
        <end position="451"/>
    </location>
</feature>
<dbReference type="PROSITE" id="PS50010">
    <property type="entry name" value="DH_2"/>
    <property type="match status" value="1"/>
</dbReference>
<reference evidence="9" key="2">
    <citation type="submission" date="2025-08" db="UniProtKB">
        <authorList>
            <consortium name="Ensembl"/>
        </authorList>
    </citation>
    <scope>IDENTIFICATION</scope>
    <source>
        <strain evidence="9">broiler</strain>
    </source>
</reference>
<reference evidence="9" key="1">
    <citation type="submission" date="2020-11" db="EMBL/GenBank/DDBJ databases">
        <title>Gallus gallus (Chicken) genome, bGalGal1, GRCg7b, maternal haplotype autosomes + Z &amp; W.</title>
        <authorList>
            <person name="Warren W."/>
            <person name="Formenti G."/>
            <person name="Fedrigo O."/>
            <person name="Haase B."/>
            <person name="Mountcastle J."/>
            <person name="Balacco J."/>
            <person name="Tracey A."/>
            <person name="Schneider V."/>
            <person name="Okimoto R."/>
            <person name="Cheng H."/>
            <person name="Hawken R."/>
            <person name="Howe K."/>
            <person name="Jarvis E.D."/>
        </authorList>
    </citation>
    <scope>NUCLEOTIDE SEQUENCE [LARGE SCALE GENOMIC DNA]</scope>
    <source>
        <strain evidence="9">Broiler</strain>
    </source>
</reference>
<feature type="compositionally biased region" description="Acidic residues" evidence="5">
    <location>
        <begin position="85"/>
        <end position="98"/>
    </location>
</feature>
<keyword evidence="2 4" id="KW-0728">SH3 domain</keyword>
<dbReference type="Gene3D" id="1.20.900.10">
    <property type="entry name" value="Dbl homology (DH) domain"/>
    <property type="match status" value="1"/>
</dbReference>
<dbReference type="Proteomes" id="UP000000539">
    <property type="component" value="Chromosome 9"/>
</dbReference>
<dbReference type="InterPro" id="IPR011993">
    <property type="entry name" value="PH-like_dom_sf"/>
</dbReference>
<dbReference type="CDD" id="cd11939">
    <property type="entry name" value="SH3_ephexin1"/>
    <property type="match status" value="1"/>
</dbReference>
<dbReference type="InterPro" id="IPR047271">
    <property type="entry name" value="Ephexin-like"/>
</dbReference>
<dbReference type="PANTHER" id="PTHR12845:SF8">
    <property type="entry name" value="EPHEXIN-1"/>
    <property type="match status" value="1"/>
</dbReference>
<evidence type="ECO:0000256" key="3">
    <source>
        <dbReference type="ARBA" id="ARBA00023273"/>
    </source>
</evidence>
<feature type="domain" description="SH3" evidence="6">
    <location>
        <begin position="462"/>
        <end position="523"/>
    </location>
</feature>
<feature type="domain" description="DH" evidence="8">
    <location>
        <begin position="148"/>
        <end position="299"/>
    </location>
</feature>
<keyword evidence="3" id="KW-0966">Cell projection</keyword>
<dbReference type="PROSITE" id="PS50003">
    <property type="entry name" value="PH_DOMAIN"/>
    <property type="match status" value="1"/>
</dbReference>
<evidence type="ECO:0000256" key="1">
    <source>
        <dbReference type="ARBA" id="ARBA00004316"/>
    </source>
</evidence>
<protein>
    <submittedName>
        <fullName evidence="9">Neuronal guanine nucleotide exchange factor</fullName>
    </submittedName>
</protein>
<dbReference type="PANTHER" id="PTHR12845">
    <property type="entry name" value="GUANINE NUCLEOTIDE EXCHANGE FACTOR"/>
    <property type="match status" value="1"/>
</dbReference>
<feature type="compositionally biased region" description="Low complexity" evidence="5">
    <location>
        <begin position="27"/>
        <end position="39"/>
    </location>
</feature>
<dbReference type="InterPro" id="IPR035635">
    <property type="entry name" value="Ephexin-1_SH3"/>
</dbReference>
<dbReference type="SUPFAM" id="SSF50044">
    <property type="entry name" value="SH3-domain"/>
    <property type="match status" value="1"/>
</dbReference>
<feature type="region of interest" description="Disordered" evidence="5">
    <location>
        <begin position="72"/>
        <end position="113"/>
    </location>
</feature>
<dbReference type="InterPro" id="IPR055251">
    <property type="entry name" value="SOS1_NGEF_PH"/>
</dbReference>
<sequence length="554" mass="63707">MELLAAALSATCALDQDGSAGQPGRNPPAASEDSPNAAEAPPPAHPMTTDSWRNLIEHIGLLYQEYRDKSTRQEIETRRLQDSQTDPEESSPSEETPPETEPASTPESKAAPQINLLRNSNSRFNLWQDLPEIRSSGILSILQPDEIKLQEAMFELVTSEASYCKSLNLLVSHFMENERLKKILHQSEAHILFSNVLDVKAVSERFLLDLERRVEENIVISDVCDIVYQHTVDHFSVYITYVSNQTYQERTYKQLLQDKPAFREVITQLELDPMCRGLSFSSFLILPFQRITRLKLLVQVVKACNEGVRKMSRTEQMISIQKKLEFKIKSVPIISHSRWLLKQGELQQMNGPKTSRTLRTKKLFREIYLFLFNDLLVICRQIPGDKYQVFDSAPRGLLRVEELEDQGQSLANVFILRLLENADDREASYMLKASSQSEMKRWMISLAPNRRTKFVSFTSRLSDCPQIQCVHPYVAQQPDELSLELADVLNILDKTDDGWIFGERLHDQERGWFPSSIGEEILNPKIRAQNLKECFRVHKSDDSQRRKLGSRNRQ</sequence>
<dbReference type="PROSITE" id="PS50002">
    <property type="entry name" value="SH3"/>
    <property type="match status" value="1"/>
</dbReference>
<dbReference type="Pfam" id="PF22697">
    <property type="entry name" value="SOS1_NGEF_PH"/>
    <property type="match status" value="1"/>
</dbReference>
<evidence type="ECO:0000313" key="9">
    <source>
        <dbReference type="Ensembl" id="ENSGALP00010033714.1"/>
    </source>
</evidence>
<dbReference type="SUPFAM" id="SSF48065">
    <property type="entry name" value="DBL homology domain (DH-domain)"/>
    <property type="match status" value="1"/>
</dbReference>
<gene>
    <name evidence="9" type="primary">NGEF</name>
</gene>
<evidence type="ECO:0000256" key="5">
    <source>
        <dbReference type="SAM" id="MobiDB-lite"/>
    </source>
</evidence>
<dbReference type="GeneTree" id="ENSGT01030000234571"/>
<feature type="region of interest" description="Disordered" evidence="5">
    <location>
        <begin position="13"/>
        <end position="50"/>
    </location>
</feature>
<evidence type="ECO:0000259" key="7">
    <source>
        <dbReference type="PROSITE" id="PS50003"/>
    </source>
</evidence>
<dbReference type="Pfam" id="PF00018">
    <property type="entry name" value="SH3_1"/>
    <property type="match status" value="1"/>
</dbReference>
<dbReference type="Ensembl" id="ENSGALT00010055665.1">
    <property type="protein sequence ID" value="ENSGALP00010033714.1"/>
    <property type="gene ID" value="ENSGALG00010022873.1"/>
</dbReference>
<keyword evidence="10" id="KW-1185">Reference proteome</keyword>
<dbReference type="AlphaFoldDB" id="A0A8V0ZK29"/>
<dbReference type="Pfam" id="PF00621">
    <property type="entry name" value="RhoGEF"/>
    <property type="match status" value="1"/>
</dbReference>
<dbReference type="SMART" id="SM00325">
    <property type="entry name" value="RhoGEF"/>
    <property type="match status" value="1"/>
</dbReference>
<evidence type="ECO:0000313" key="10">
    <source>
        <dbReference type="Proteomes" id="UP000000539"/>
    </source>
</evidence>
<name>A0A8V0ZK29_CHICK</name>
<reference evidence="9" key="3">
    <citation type="submission" date="2025-09" db="UniProtKB">
        <authorList>
            <consortium name="Ensembl"/>
        </authorList>
    </citation>
    <scope>IDENTIFICATION</scope>
    <source>
        <strain evidence="9">broiler</strain>
    </source>
</reference>
<dbReference type="InterPro" id="IPR047270">
    <property type="entry name" value="PH_ephexin"/>
</dbReference>
<dbReference type="InterPro" id="IPR001849">
    <property type="entry name" value="PH_domain"/>
</dbReference>
<dbReference type="Gene3D" id="2.30.29.30">
    <property type="entry name" value="Pleckstrin-homology domain (PH domain)/Phosphotyrosine-binding domain (PTB)"/>
    <property type="match status" value="1"/>
</dbReference>
<dbReference type="OrthoDB" id="27593at2759"/>
<dbReference type="CDD" id="cd01221">
    <property type="entry name" value="PH_ephexin"/>
    <property type="match status" value="1"/>
</dbReference>